<dbReference type="Proteomes" id="UP000279962">
    <property type="component" value="Chromosome"/>
</dbReference>
<dbReference type="InterPro" id="IPR013094">
    <property type="entry name" value="AB_hydrolase_3"/>
</dbReference>
<dbReference type="GO" id="GO:0016787">
    <property type="term" value="F:hydrolase activity"/>
    <property type="evidence" value="ECO:0007669"/>
    <property type="project" value="UniProtKB-KW"/>
</dbReference>
<accession>A0A3G2T4X9</accession>
<proteinExistence type="predicted"/>
<sequence length="301" mass="34126">MSSYQSHIAMLLFKQQKRMLLLHKNNTQFLRSFFEKGTQLAPLPAFFKAKKVQFGNVPTMQIENLRPNKNPKRILVYIHGGGFVVGSPKSYKGYVASLCQLAQASFAYLPDYRLAPEARFPAAIDDVFTAWQAIVEKYQGYEIVLGGDSAGGNLALALCVRARDAGVALPQRVYLLSPWLDLTLTLPSHKKQDHRDPFLGTYFLERDFARHYVQEQDRKNPQISPLFADFSGLPPFYVQVGSKEVLLDDSREFARKAKLQGIDVQLDIWTGMWHAWTVVPFVPESKIALKKAGYWLGQRGL</sequence>
<dbReference type="PANTHER" id="PTHR48081">
    <property type="entry name" value="AB HYDROLASE SUPERFAMILY PROTEIN C4A8.06C"/>
    <property type="match status" value="1"/>
</dbReference>
<dbReference type="InterPro" id="IPR029058">
    <property type="entry name" value="AB_hydrolase_fold"/>
</dbReference>
<organism evidence="3 4">
    <name type="scientific">Acinetobacter wuhouensis</name>
    <dbReference type="NCBI Taxonomy" id="1879050"/>
    <lineage>
        <taxon>Bacteria</taxon>
        <taxon>Pseudomonadati</taxon>
        <taxon>Pseudomonadota</taxon>
        <taxon>Gammaproteobacteria</taxon>
        <taxon>Moraxellales</taxon>
        <taxon>Moraxellaceae</taxon>
        <taxon>Acinetobacter</taxon>
    </lineage>
</organism>
<name>A0A3G2T4X9_9GAMM</name>
<keyword evidence="1 3" id="KW-0378">Hydrolase</keyword>
<dbReference type="EMBL" id="CP033133">
    <property type="protein sequence ID" value="AYO55121.1"/>
    <property type="molecule type" value="Genomic_DNA"/>
</dbReference>
<gene>
    <name evidence="3" type="ORF">CDG68_16295</name>
</gene>
<dbReference type="AlphaFoldDB" id="A0A3G2T4X9"/>
<dbReference type="Gene3D" id="3.40.50.1820">
    <property type="entry name" value="alpha/beta hydrolase"/>
    <property type="match status" value="1"/>
</dbReference>
<protein>
    <submittedName>
        <fullName evidence="3">Steryl acetyl hydrolase</fullName>
    </submittedName>
</protein>
<evidence type="ECO:0000313" key="3">
    <source>
        <dbReference type="EMBL" id="AYO55121.1"/>
    </source>
</evidence>
<dbReference type="Pfam" id="PF07859">
    <property type="entry name" value="Abhydrolase_3"/>
    <property type="match status" value="1"/>
</dbReference>
<feature type="domain" description="Alpha/beta hydrolase fold-3" evidence="2">
    <location>
        <begin position="75"/>
        <end position="277"/>
    </location>
</feature>
<dbReference type="PANTHER" id="PTHR48081:SF8">
    <property type="entry name" value="ALPHA_BETA HYDROLASE FOLD-3 DOMAIN-CONTAINING PROTEIN-RELATED"/>
    <property type="match status" value="1"/>
</dbReference>
<dbReference type="SUPFAM" id="SSF53474">
    <property type="entry name" value="alpha/beta-Hydrolases"/>
    <property type="match status" value="1"/>
</dbReference>
<dbReference type="InterPro" id="IPR050300">
    <property type="entry name" value="GDXG_lipolytic_enzyme"/>
</dbReference>
<reference evidence="3 4" key="1">
    <citation type="submission" date="2018-10" db="EMBL/GenBank/DDBJ databases">
        <title>The complete genome of Acinetobacter wuhouensis strain WCHAW010062.</title>
        <authorList>
            <person name="Hu Y."/>
            <person name="Long H."/>
            <person name="Feng Y."/>
            <person name="Zong Z."/>
        </authorList>
    </citation>
    <scope>NUCLEOTIDE SEQUENCE [LARGE SCALE GENOMIC DNA]</scope>
    <source>
        <strain evidence="3 4">WCHAW010062</strain>
    </source>
</reference>
<evidence type="ECO:0000259" key="2">
    <source>
        <dbReference type="Pfam" id="PF07859"/>
    </source>
</evidence>
<evidence type="ECO:0000313" key="4">
    <source>
        <dbReference type="Proteomes" id="UP000279962"/>
    </source>
</evidence>
<dbReference type="RefSeq" id="WP_087552487.1">
    <property type="nucleotide sequence ID" value="NZ_CP033133.1"/>
</dbReference>
<evidence type="ECO:0000256" key="1">
    <source>
        <dbReference type="ARBA" id="ARBA00022801"/>
    </source>
</evidence>